<gene>
    <name evidence="1" type="ORF">GCM10010170_063630</name>
</gene>
<organism evidence="1 2">
    <name type="scientific">Dactylosporangium salmoneum</name>
    <dbReference type="NCBI Taxonomy" id="53361"/>
    <lineage>
        <taxon>Bacteria</taxon>
        <taxon>Bacillati</taxon>
        <taxon>Actinomycetota</taxon>
        <taxon>Actinomycetes</taxon>
        <taxon>Micromonosporales</taxon>
        <taxon>Micromonosporaceae</taxon>
        <taxon>Dactylosporangium</taxon>
    </lineage>
</organism>
<dbReference type="Proteomes" id="UP001501444">
    <property type="component" value="Unassembled WGS sequence"/>
</dbReference>
<sequence length="141" mass="14783">MIESAKATRVAAVLTAAAAVAVALGLRALLSGDVTSTGALEQNSGTALYASAVYAAVVFLRPAARPLTAGAWALGWCWAVELAQLTPVPRTLSGQSILLRLIFGNAFDWTDVCWYPVGIVPLVLAHHALRRTRTGPGDQET</sequence>
<evidence type="ECO:0000313" key="2">
    <source>
        <dbReference type="Proteomes" id="UP001501444"/>
    </source>
</evidence>
<evidence type="ECO:0008006" key="3">
    <source>
        <dbReference type="Google" id="ProtNLM"/>
    </source>
</evidence>
<name>A0ABP5TZN6_9ACTN</name>
<proteinExistence type="predicted"/>
<keyword evidence="2" id="KW-1185">Reference proteome</keyword>
<dbReference type="Pfam" id="PF10990">
    <property type="entry name" value="DUF2809"/>
    <property type="match status" value="1"/>
</dbReference>
<dbReference type="EMBL" id="BAAARV010000062">
    <property type="protein sequence ID" value="GAA2365259.1"/>
    <property type="molecule type" value="Genomic_DNA"/>
</dbReference>
<reference evidence="2" key="1">
    <citation type="journal article" date="2019" name="Int. J. Syst. Evol. Microbiol.">
        <title>The Global Catalogue of Microorganisms (GCM) 10K type strain sequencing project: providing services to taxonomists for standard genome sequencing and annotation.</title>
        <authorList>
            <consortium name="The Broad Institute Genomics Platform"/>
            <consortium name="The Broad Institute Genome Sequencing Center for Infectious Disease"/>
            <person name="Wu L."/>
            <person name="Ma J."/>
        </authorList>
    </citation>
    <scope>NUCLEOTIDE SEQUENCE [LARGE SCALE GENOMIC DNA]</scope>
    <source>
        <strain evidence="2">JCM 3272</strain>
    </source>
</reference>
<accession>A0ABP5TZN6</accession>
<dbReference type="RefSeq" id="WP_344616250.1">
    <property type="nucleotide sequence ID" value="NZ_BAAARV010000062.1"/>
</dbReference>
<evidence type="ECO:0000313" key="1">
    <source>
        <dbReference type="EMBL" id="GAA2365259.1"/>
    </source>
</evidence>
<protein>
    <recommendedName>
        <fullName evidence="3">DUF2809 domain-containing protein</fullName>
    </recommendedName>
</protein>
<dbReference type="InterPro" id="IPR021257">
    <property type="entry name" value="DUF2809"/>
</dbReference>
<comment type="caution">
    <text evidence="1">The sequence shown here is derived from an EMBL/GenBank/DDBJ whole genome shotgun (WGS) entry which is preliminary data.</text>
</comment>